<feature type="domain" description="GAG-pre-integrase" evidence="1">
    <location>
        <begin position="7"/>
        <end position="70"/>
    </location>
</feature>
<dbReference type="InterPro" id="IPR036397">
    <property type="entry name" value="RNaseH_sf"/>
</dbReference>
<protein>
    <recommendedName>
        <fullName evidence="1">GAG-pre-integrase domain-containing protein</fullName>
    </recommendedName>
</protein>
<dbReference type="InterPro" id="IPR012337">
    <property type="entry name" value="RNaseH-like_sf"/>
</dbReference>
<dbReference type="EMBL" id="CP126648">
    <property type="protein sequence ID" value="WJZ81844.1"/>
    <property type="molecule type" value="Genomic_DNA"/>
</dbReference>
<organism evidence="2 3">
    <name type="scientific">Vitis vinifera</name>
    <name type="common">Grape</name>
    <dbReference type="NCBI Taxonomy" id="29760"/>
    <lineage>
        <taxon>Eukaryota</taxon>
        <taxon>Viridiplantae</taxon>
        <taxon>Streptophyta</taxon>
        <taxon>Embryophyta</taxon>
        <taxon>Tracheophyta</taxon>
        <taxon>Spermatophyta</taxon>
        <taxon>Magnoliopsida</taxon>
        <taxon>eudicotyledons</taxon>
        <taxon>Gunneridae</taxon>
        <taxon>Pentapetalae</taxon>
        <taxon>rosids</taxon>
        <taxon>Vitales</taxon>
        <taxon>Vitaceae</taxon>
        <taxon>Viteae</taxon>
        <taxon>Vitis</taxon>
    </lineage>
</organism>
<gene>
    <name evidence="2" type="ORF">VitviT2T_001660</name>
</gene>
<dbReference type="SUPFAM" id="SSF53098">
    <property type="entry name" value="Ribonuclease H-like"/>
    <property type="match status" value="1"/>
</dbReference>
<accession>A0ABY9BGL1</accession>
<dbReference type="InterPro" id="IPR025724">
    <property type="entry name" value="GAG-pre-integrase_dom"/>
</dbReference>
<evidence type="ECO:0000313" key="3">
    <source>
        <dbReference type="Proteomes" id="UP001227230"/>
    </source>
</evidence>
<sequence length="200" mass="23208">MNGNSFYLKLDLVKGHVFSAKIDESVVWHKRYGHFNLKSLKFMQEVGVVEDIPEITVNAQTCESCELGKQHRKSFPQNMSKRATHKMELVHSDICGPMSIASLSNNVYFALFIDDFSRMTWVYFLKTKSQVLFVFKSFKKMVETQSGQKVKQNGVFERKNRTVMEMARCMLFEKKLPKLLWVEVVSTSVYLLNRLSTKSV</sequence>
<dbReference type="Pfam" id="PF13976">
    <property type="entry name" value="gag_pre-integrs"/>
    <property type="match status" value="1"/>
</dbReference>
<keyword evidence="3" id="KW-1185">Reference proteome</keyword>
<proteinExistence type="predicted"/>
<name>A0ABY9BGL1_VITVI</name>
<dbReference type="PANTHER" id="PTHR42648">
    <property type="entry name" value="TRANSPOSASE, PUTATIVE-RELATED"/>
    <property type="match status" value="1"/>
</dbReference>
<evidence type="ECO:0000313" key="2">
    <source>
        <dbReference type="EMBL" id="WJZ81844.1"/>
    </source>
</evidence>
<dbReference type="Gene3D" id="3.30.420.10">
    <property type="entry name" value="Ribonuclease H-like superfamily/Ribonuclease H"/>
    <property type="match status" value="2"/>
</dbReference>
<dbReference type="InterPro" id="IPR039537">
    <property type="entry name" value="Retrotran_Ty1/copia-like"/>
</dbReference>
<reference evidence="2 3" key="1">
    <citation type="journal article" date="2023" name="Hortic Res">
        <title>The complete reference genome for grapevine (Vitis vinifera L.) genetics and breeding.</title>
        <authorList>
            <person name="Shi X."/>
            <person name="Cao S."/>
            <person name="Wang X."/>
            <person name="Huang S."/>
            <person name="Wang Y."/>
            <person name="Liu Z."/>
            <person name="Liu W."/>
            <person name="Leng X."/>
            <person name="Peng Y."/>
            <person name="Wang N."/>
            <person name="Wang Y."/>
            <person name="Ma Z."/>
            <person name="Xu X."/>
            <person name="Zhang F."/>
            <person name="Xue H."/>
            <person name="Zhong H."/>
            <person name="Wang Y."/>
            <person name="Zhang K."/>
            <person name="Velt A."/>
            <person name="Avia K."/>
            <person name="Holtgrawe D."/>
            <person name="Grimplet J."/>
            <person name="Matus J.T."/>
            <person name="Ware D."/>
            <person name="Wu X."/>
            <person name="Wang H."/>
            <person name="Liu C."/>
            <person name="Fang Y."/>
            <person name="Rustenholz C."/>
            <person name="Cheng Z."/>
            <person name="Xiao H."/>
            <person name="Zhou Y."/>
        </authorList>
    </citation>
    <scope>NUCLEOTIDE SEQUENCE [LARGE SCALE GENOMIC DNA]</scope>
    <source>
        <strain evidence="3">cv. Pinot noir / PN40024</strain>
        <tissue evidence="2">Leaf</tissue>
    </source>
</reference>
<evidence type="ECO:0000259" key="1">
    <source>
        <dbReference type="Pfam" id="PF13976"/>
    </source>
</evidence>
<dbReference type="PANTHER" id="PTHR42648:SF28">
    <property type="entry name" value="TRANSPOSON-ENCODED PROTEIN WITH RIBONUCLEASE H-LIKE AND RETROVIRUS ZINC FINGER-LIKE DOMAINS"/>
    <property type="match status" value="1"/>
</dbReference>
<dbReference type="Proteomes" id="UP001227230">
    <property type="component" value="Chromosome 1"/>
</dbReference>